<accession>A0A0G0T5G2</accession>
<dbReference type="AlphaFoldDB" id="A0A0G0T5G2"/>
<evidence type="ECO:0000313" key="3">
    <source>
        <dbReference type="Proteomes" id="UP000034664"/>
    </source>
</evidence>
<proteinExistence type="predicted"/>
<dbReference type="Gene3D" id="3.90.70.10">
    <property type="entry name" value="Cysteine proteinases"/>
    <property type="match status" value="1"/>
</dbReference>
<dbReference type="EMBL" id="LBZM01000009">
    <property type="protein sequence ID" value="KKR72238.1"/>
    <property type="molecule type" value="Genomic_DNA"/>
</dbReference>
<protein>
    <recommendedName>
        <fullName evidence="1">Peptidase C39-like domain-containing protein</fullName>
    </recommendedName>
</protein>
<dbReference type="Proteomes" id="UP000034664">
    <property type="component" value="Unassembled WGS sequence"/>
</dbReference>
<dbReference type="Pfam" id="PF13529">
    <property type="entry name" value="Peptidase_C39_2"/>
    <property type="match status" value="1"/>
</dbReference>
<reference evidence="2 3" key="1">
    <citation type="journal article" date="2015" name="Nature">
        <title>rRNA introns, odd ribosomes, and small enigmatic genomes across a large radiation of phyla.</title>
        <authorList>
            <person name="Brown C.T."/>
            <person name="Hug L.A."/>
            <person name="Thomas B.C."/>
            <person name="Sharon I."/>
            <person name="Castelle C.J."/>
            <person name="Singh A."/>
            <person name="Wilkins M.J."/>
            <person name="Williams K.H."/>
            <person name="Banfield J.F."/>
        </authorList>
    </citation>
    <scope>NUCLEOTIDE SEQUENCE [LARGE SCALE GENOMIC DNA]</scope>
</reference>
<feature type="domain" description="Peptidase C39-like" evidence="1">
    <location>
        <begin position="8"/>
        <end position="178"/>
    </location>
</feature>
<name>A0A0G0T5G2_9BACT</name>
<dbReference type="InterPro" id="IPR039564">
    <property type="entry name" value="Peptidase_C39-like"/>
</dbReference>
<organism evidence="2 3">
    <name type="scientific">Candidatus Roizmanbacteria bacterium GW2011_GWB1_40_7</name>
    <dbReference type="NCBI Taxonomy" id="1618482"/>
    <lineage>
        <taxon>Bacteria</taxon>
        <taxon>Candidatus Roizmaniibacteriota</taxon>
    </lineage>
</organism>
<evidence type="ECO:0000259" key="1">
    <source>
        <dbReference type="Pfam" id="PF13529"/>
    </source>
</evidence>
<comment type="caution">
    <text evidence="2">The sequence shown here is derived from an EMBL/GenBank/DDBJ whole genome shotgun (WGS) entry which is preliminary data.</text>
</comment>
<evidence type="ECO:0000313" key="2">
    <source>
        <dbReference type="EMBL" id="KKR72238.1"/>
    </source>
</evidence>
<sequence>MNKIGSIPFYSNTPDDTHCYQAALRMVLKYFLPEKNFTWKELEKMTAKKEGLYTWPAQGICNLYKMGFDIVDIDDFDLQRFSKEGGEYLIEKYGKEVGENQIANSDIEQERDLIREYLELQIHKKQIPTISNIKELINKGYLLTCNVNSYALNNESGYAGHFVVIYNYDDDYLYLHDPGLPPLKNRKITYKQFMKAWEYPNESAKNVLAFRL</sequence>
<gene>
    <name evidence="2" type="ORF">UU14_C0009G0019</name>
</gene>